<feature type="domain" description="Pyruvate kinase C-terminal" evidence="1">
    <location>
        <begin position="16"/>
        <end position="74"/>
    </location>
</feature>
<dbReference type="InterPro" id="IPR036918">
    <property type="entry name" value="Pyrv_Knase_C_sf"/>
</dbReference>
<dbReference type="EMBL" id="CP126652">
    <property type="protein sequence ID" value="WJZ87467.1"/>
    <property type="molecule type" value="Genomic_DNA"/>
</dbReference>
<reference evidence="2 3" key="1">
    <citation type="journal article" date="2023" name="Hortic Res">
        <title>The complete reference genome for grapevine (Vitis vinifera L.) genetics and breeding.</title>
        <authorList>
            <person name="Shi X."/>
            <person name="Cao S."/>
            <person name="Wang X."/>
            <person name="Huang S."/>
            <person name="Wang Y."/>
            <person name="Liu Z."/>
            <person name="Liu W."/>
            <person name="Leng X."/>
            <person name="Peng Y."/>
            <person name="Wang N."/>
            <person name="Wang Y."/>
            <person name="Ma Z."/>
            <person name="Xu X."/>
            <person name="Zhang F."/>
            <person name="Xue H."/>
            <person name="Zhong H."/>
            <person name="Wang Y."/>
            <person name="Zhang K."/>
            <person name="Velt A."/>
            <person name="Avia K."/>
            <person name="Holtgrawe D."/>
            <person name="Grimplet J."/>
            <person name="Matus J.T."/>
            <person name="Ware D."/>
            <person name="Wu X."/>
            <person name="Wang H."/>
            <person name="Liu C."/>
            <person name="Fang Y."/>
            <person name="Rustenholz C."/>
            <person name="Cheng Z."/>
            <person name="Xiao H."/>
            <person name="Zhou Y."/>
        </authorList>
    </citation>
    <scope>NUCLEOTIDE SEQUENCE [LARGE SCALE GENOMIC DNA]</scope>
    <source>
        <strain evidence="3">cv. Pinot noir / PN40024</strain>
        <tissue evidence="2">Leaf</tissue>
    </source>
</reference>
<keyword evidence="3" id="KW-1185">Reference proteome</keyword>
<dbReference type="Gene3D" id="3.40.1380.20">
    <property type="entry name" value="Pyruvate kinase, C-terminal domain"/>
    <property type="match status" value="1"/>
</dbReference>
<evidence type="ECO:0000313" key="2">
    <source>
        <dbReference type="EMBL" id="WJZ87467.1"/>
    </source>
</evidence>
<protein>
    <recommendedName>
        <fullName evidence="1">Pyruvate kinase C-terminal domain-containing protein</fullName>
    </recommendedName>
</protein>
<dbReference type="Pfam" id="PF02887">
    <property type="entry name" value="PK_C"/>
    <property type="match status" value="1"/>
</dbReference>
<gene>
    <name evidence="2" type="ORF">VitviT2T_006843</name>
</gene>
<sequence length="84" mass="9579">MELPDIASLVSDSILEQICNLVAKMMNNLVVDALFVYTKIGHMAYLLSRCQPDCQIFAFSSMTYVRRCLNLQWSLLLAKGCMVW</sequence>
<evidence type="ECO:0000313" key="3">
    <source>
        <dbReference type="Proteomes" id="UP001227230"/>
    </source>
</evidence>
<proteinExistence type="predicted"/>
<name>A0ABY9BXU9_VITVI</name>
<dbReference type="InterPro" id="IPR015795">
    <property type="entry name" value="Pyrv_Knase_C"/>
</dbReference>
<accession>A0ABY9BXU9</accession>
<organism evidence="2 3">
    <name type="scientific">Vitis vinifera</name>
    <name type="common">Grape</name>
    <dbReference type="NCBI Taxonomy" id="29760"/>
    <lineage>
        <taxon>Eukaryota</taxon>
        <taxon>Viridiplantae</taxon>
        <taxon>Streptophyta</taxon>
        <taxon>Embryophyta</taxon>
        <taxon>Tracheophyta</taxon>
        <taxon>Spermatophyta</taxon>
        <taxon>Magnoliopsida</taxon>
        <taxon>eudicotyledons</taxon>
        <taxon>Gunneridae</taxon>
        <taxon>Pentapetalae</taxon>
        <taxon>rosids</taxon>
        <taxon>Vitales</taxon>
        <taxon>Vitaceae</taxon>
        <taxon>Viteae</taxon>
        <taxon>Vitis</taxon>
    </lineage>
</organism>
<dbReference type="SUPFAM" id="SSF52935">
    <property type="entry name" value="PK C-terminal domain-like"/>
    <property type="match status" value="1"/>
</dbReference>
<evidence type="ECO:0000259" key="1">
    <source>
        <dbReference type="Pfam" id="PF02887"/>
    </source>
</evidence>
<dbReference type="Proteomes" id="UP001227230">
    <property type="component" value="Chromosome 5"/>
</dbReference>